<name>A0A1H7MFM6_9GAMM</name>
<dbReference type="RefSeq" id="WP_090253658.1">
    <property type="nucleotide sequence ID" value="NZ_FOAA01000009.1"/>
</dbReference>
<evidence type="ECO:0000313" key="2">
    <source>
        <dbReference type="Proteomes" id="UP000199256"/>
    </source>
</evidence>
<organism evidence="1 2">
    <name type="scientific">Ectothiorhodospira marina</name>
    <dbReference type="NCBI Taxonomy" id="1396821"/>
    <lineage>
        <taxon>Bacteria</taxon>
        <taxon>Pseudomonadati</taxon>
        <taxon>Pseudomonadota</taxon>
        <taxon>Gammaproteobacteria</taxon>
        <taxon>Chromatiales</taxon>
        <taxon>Ectothiorhodospiraceae</taxon>
        <taxon>Ectothiorhodospira</taxon>
    </lineage>
</organism>
<reference evidence="2" key="1">
    <citation type="submission" date="2016-10" db="EMBL/GenBank/DDBJ databases">
        <authorList>
            <person name="Varghese N."/>
            <person name="Submissions S."/>
        </authorList>
    </citation>
    <scope>NUCLEOTIDE SEQUENCE [LARGE SCALE GENOMIC DNA]</scope>
    <source>
        <strain evidence="2">DSM 241</strain>
    </source>
</reference>
<keyword evidence="2" id="KW-1185">Reference proteome</keyword>
<dbReference type="STRING" id="1396821.SAMN05444515_10988"/>
<sequence>MIGNIQNYYEHLVYDRIRHELLELGDALDTTHMDDLACVALNRLPPRYLRFSVDLTTRLTDEDWELINTQVNEAVDYAMRTTGRRHEIRLGEDE</sequence>
<dbReference type="InterPro" id="IPR019657">
    <property type="entry name" value="ComFB"/>
</dbReference>
<accession>A0A1H7MFM6</accession>
<gene>
    <name evidence="1" type="ORF">SAMN05444515_10988</name>
</gene>
<evidence type="ECO:0000313" key="1">
    <source>
        <dbReference type="EMBL" id="SEL10130.1"/>
    </source>
</evidence>
<dbReference type="Pfam" id="PF10719">
    <property type="entry name" value="ComFB"/>
    <property type="match status" value="1"/>
</dbReference>
<proteinExistence type="predicted"/>
<dbReference type="OrthoDB" id="5895647at2"/>
<dbReference type="Proteomes" id="UP000199256">
    <property type="component" value="Unassembled WGS sequence"/>
</dbReference>
<protein>
    <submittedName>
        <fullName evidence="1">Late competence development protein ComFB</fullName>
    </submittedName>
</protein>
<dbReference type="AlphaFoldDB" id="A0A1H7MFM6"/>
<dbReference type="EMBL" id="FOAA01000009">
    <property type="protein sequence ID" value="SEL10130.1"/>
    <property type="molecule type" value="Genomic_DNA"/>
</dbReference>